<keyword evidence="2" id="KW-0808">Transferase</keyword>
<organism evidence="2">
    <name type="scientific">Tanacetum cinerariifolium</name>
    <name type="common">Dalmatian daisy</name>
    <name type="synonym">Chrysanthemum cinerariifolium</name>
    <dbReference type="NCBI Taxonomy" id="118510"/>
    <lineage>
        <taxon>Eukaryota</taxon>
        <taxon>Viridiplantae</taxon>
        <taxon>Streptophyta</taxon>
        <taxon>Embryophyta</taxon>
        <taxon>Tracheophyta</taxon>
        <taxon>Spermatophyta</taxon>
        <taxon>Magnoliopsida</taxon>
        <taxon>eudicotyledons</taxon>
        <taxon>Gunneridae</taxon>
        <taxon>Pentapetalae</taxon>
        <taxon>asterids</taxon>
        <taxon>campanulids</taxon>
        <taxon>Asterales</taxon>
        <taxon>Asteraceae</taxon>
        <taxon>Asteroideae</taxon>
        <taxon>Anthemideae</taxon>
        <taxon>Anthemidinae</taxon>
        <taxon>Tanacetum</taxon>
    </lineage>
</organism>
<dbReference type="CDD" id="cd00303">
    <property type="entry name" value="retropepsin_like"/>
    <property type="match status" value="1"/>
</dbReference>
<dbReference type="AlphaFoldDB" id="A0A699ILG8"/>
<keyword evidence="2" id="KW-0548">Nucleotidyltransferase</keyword>
<dbReference type="GO" id="GO:0003964">
    <property type="term" value="F:RNA-directed DNA polymerase activity"/>
    <property type="evidence" value="ECO:0007669"/>
    <property type="project" value="UniProtKB-KW"/>
</dbReference>
<reference evidence="2" key="1">
    <citation type="journal article" date="2019" name="Sci. Rep.">
        <title>Draft genome of Tanacetum cinerariifolium, the natural source of mosquito coil.</title>
        <authorList>
            <person name="Yamashiro T."/>
            <person name="Shiraishi A."/>
            <person name="Satake H."/>
            <person name="Nakayama K."/>
        </authorList>
    </citation>
    <scope>NUCLEOTIDE SEQUENCE</scope>
</reference>
<dbReference type="EMBL" id="BKCJ010307607">
    <property type="protein sequence ID" value="GEZ66776.1"/>
    <property type="molecule type" value="Genomic_DNA"/>
</dbReference>
<dbReference type="InterPro" id="IPR021109">
    <property type="entry name" value="Peptidase_aspartic_dom_sf"/>
</dbReference>
<protein>
    <submittedName>
        <fullName evidence="2">Reverse transcriptase domain-containing protein</fullName>
    </submittedName>
</protein>
<evidence type="ECO:0000256" key="1">
    <source>
        <dbReference type="SAM" id="Coils"/>
    </source>
</evidence>
<comment type="caution">
    <text evidence="2">The sequence shown here is derived from an EMBL/GenBank/DDBJ whole genome shotgun (WGS) entry which is preliminary data.</text>
</comment>
<accession>A0A699ILG8</accession>
<proteinExistence type="predicted"/>
<dbReference type="PANTHER" id="PTHR33067:SF9">
    <property type="entry name" value="RNA-DIRECTED DNA POLYMERASE"/>
    <property type="match status" value="1"/>
</dbReference>
<feature type="non-terminal residue" evidence="2">
    <location>
        <position position="897"/>
    </location>
</feature>
<gene>
    <name evidence="2" type="ORF">Tci_538749</name>
</gene>
<feature type="coiled-coil region" evidence="1">
    <location>
        <begin position="285"/>
        <end position="316"/>
    </location>
</feature>
<evidence type="ECO:0000313" key="2">
    <source>
        <dbReference type="EMBL" id="GEZ66776.1"/>
    </source>
</evidence>
<keyword evidence="2" id="KW-0695">RNA-directed DNA polymerase</keyword>
<sequence>MQPRWKNDPGRLGVAPDLLIRRSQQPFILEESPVDTMADQRTMAELLRAPTEAYAEAIVVLPILAEQFELKHSLINMMTSDQFFELEKDNPHDYIRWGSPLVARKRTLPFIHTWEDLAWDRYKDLLRACPHYDFTELHQLDTFYNALNPADHDSLNAAVGSNLLERRTQDVLTIIENKCKVHNFGSKSIVSQVKACDVNPTSFSEIAKLTHAANQQMSVVTTAMMAILKQFQATPPPASVKAVEETCVTYGGAHPYYQCLAAGGNIFPELRDNIQGYFLAAAVHYNQAQQNQNVHLNELEKVRRMNEANMKAMQTQIDMVKNELRNEMKISIQTSLKNQTNEIKNMMASLLQMNTASTSGSGSLPSNTVANPKGELKAITTRSGLVIDGPTIPTPTQSINLEVDERVEETFTDSNLAEYTIKVPPPPKMLKSLLSNKEKLQELANTPLNENCSAVILKKLPEKLGDPEKFLIPCGFSELKCKALADLGVSINLMPLSIWKKLGLPELNFTHMTLELANRAICTPAGIARDVFVLVGKFTFLAGFIIVDYESNPRVLLILGRSFLRTAHALIDIHGEEMILRDGDERLILNMRHDTSCYSNQPQKESINLINVFNNLKGSNVLSEKLIDLGSTKDLHPPLYDDTLSGNATFSSNSLLEEFANKLIFPLKYNDDLQFDIEFDLKEIEFMHYQDIDSSLKDSIDLANRADNVVDSVPEMFTVEHALDYSSPLIFDEYDDDFLEIESDAENVYDDPFDSKREKIKESKLLISLVIFFFTSMTRLSLRIFPGLMLCPQPITRIRYLTHVSSFKRNFFEIITRVVQDKKLATSNASWMLKDFDPPFYEPFFFKEVPSSKMLLPFSSENKEKVFKPGYSRKFKDQCRRILSSKSSFPHLQLGNH</sequence>
<keyword evidence="1" id="KW-0175">Coiled coil</keyword>
<dbReference type="Gene3D" id="2.40.70.10">
    <property type="entry name" value="Acid Proteases"/>
    <property type="match status" value="1"/>
</dbReference>
<name>A0A699ILG8_TANCI</name>
<dbReference type="PANTHER" id="PTHR33067">
    <property type="entry name" value="RNA-DIRECTED DNA POLYMERASE-RELATED"/>
    <property type="match status" value="1"/>
</dbReference>